<evidence type="ECO:0000256" key="5">
    <source>
        <dbReference type="ARBA" id="ARBA00022989"/>
    </source>
</evidence>
<keyword evidence="3" id="KW-0997">Cell inner membrane</keyword>
<dbReference type="GO" id="GO:0005886">
    <property type="term" value="C:plasma membrane"/>
    <property type="evidence" value="ECO:0007669"/>
    <property type="project" value="UniProtKB-SubCell"/>
</dbReference>
<comment type="caution">
    <text evidence="8">The sequence shown here is derived from an EMBL/GenBank/DDBJ whole genome shotgun (WGS) entry which is preliminary data.</text>
</comment>
<dbReference type="InterPro" id="IPR023679">
    <property type="entry name" value="UPF0761_bac"/>
</dbReference>
<evidence type="ECO:0000256" key="6">
    <source>
        <dbReference type="ARBA" id="ARBA00023136"/>
    </source>
</evidence>
<evidence type="ECO:0000256" key="7">
    <source>
        <dbReference type="HAMAP-Rule" id="MF_00672"/>
    </source>
</evidence>
<reference evidence="8 9" key="1">
    <citation type="journal article" date="2014" name="BMC Genomics">
        <title>The genome of the intracellular bacterium of the coastal bivalve, Solemya velum: a blueprint for thriving in and out of symbiosis.</title>
        <authorList>
            <person name="Dmytrenko O."/>
            <person name="Russell S.L."/>
            <person name="Loo W.T."/>
            <person name="Fontanez K.M."/>
            <person name="Liao L."/>
            <person name="Roeselers G."/>
            <person name="Sharma R."/>
            <person name="Stewart F.J."/>
            <person name="Newton I.L."/>
            <person name="Woyke T."/>
            <person name="Wu D."/>
            <person name="Lang J.M."/>
            <person name="Eisen J.A."/>
            <person name="Cavanaugh C.M."/>
        </authorList>
    </citation>
    <scope>NUCLEOTIDE SEQUENCE [LARGE SCALE GENOMIC DNA]</scope>
    <source>
        <strain evidence="8 9">WH</strain>
    </source>
</reference>
<dbReference type="Pfam" id="PF03631">
    <property type="entry name" value="Virul_fac_BrkB"/>
    <property type="match status" value="1"/>
</dbReference>
<comment type="subcellular location">
    <subcellularLocation>
        <location evidence="1 7">Cell membrane</location>
        <topology evidence="1 7">Multi-pass membrane protein</topology>
    </subcellularLocation>
</comment>
<evidence type="ECO:0000256" key="1">
    <source>
        <dbReference type="ARBA" id="ARBA00004651"/>
    </source>
</evidence>
<accession>A0A0B0H967</accession>
<evidence type="ECO:0000313" key="8">
    <source>
        <dbReference type="EMBL" id="KHF25207.1"/>
    </source>
</evidence>
<dbReference type="eggNOG" id="COG1295">
    <property type="taxonomic scope" value="Bacteria"/>
</dbReference>
<dbReference type="EMBL" id="JRAA01000002">
    <property type="protein sequence ID" value="KHF25207.1"/>
    <property type="molecule type" value="Genomic_DNA"/>
</dbReference>
<evidence type="ECO:0000256" key="2">
    <source>
        <dbReference type="ARBA" id="ARBA00022475"/>
    </source>
</evidence>
<gene>
    <name evidence="8" type="ORF">JV46_05850</name>
</gene>
<dbReference type="InterPro" id="IPR017039">
    <property type="entry name" value="Virul_fac_BrkB"/>
</dbReference>
<dbReference type="Proteomes" id="UP000030856">
    <property type="component" value="Unassembled WGS sequence"/>
</dbReference>
<keyword evidence="2 7" id="KW-1003">Cell membrane</keyword>
<feature type="transmembrane region" description="Helical" evidence="7">
    <location>
        <begin position="239"/>
        <end position="265"/>
    </location>
</feature>
<organism evidence="8 9">
    <name type="scientific">Solemya velum gill symbiont</name>
    <dbReference type="NCBI Taxonomy" id="2340"/>
    <lineage>
        <taxon>Bacteria</taxon>
        <taxon>Pseudomonadati</taxon>
        <taxon>Pseudomonadota</taxon>
        <taxon>Gammaproteobacteria</taxon>
        <taxon>sulfur-oxidizing symbionts</taxon>
    </lineage>
</organism>
<feature type="transmembrane region" description="Helical" evidence="7">
    <location>
        <begin position="181"/>
        <end position="199"/>
    </location>
</feature>
<name>A0A0B0H967_SOVGS</name>
<dbReference type="NCBIfam" id="TIGR00765">
    <property type="entry name" value="yihY_not_rbn"/>
    <property type="match status" value="1"/>
</dbReference>
<dbReference type="NCBIfam" id="NF002457">
    <property type="entry name" value="PRK01637.1"/>
    <property type="match status" value="1"/>
</dbReference>
<feature type="transmembrane region" description="Helical" evidence="7">
    <location>
        <begin position="206"/>
        <end position="227"/>
    </location>
</feature>
<dbReference type="AlphaFoldDB" id="A0A0B0H967"/>
<evidence type="ECO:0000256" key="3">
    <source>
        <dbReference type="ARBA" id="ARBA00022519"/>
    </source>
</evidence>
<feature type="transmembrane region" description="Helical" evidence="7">
    <location>
        <begin position="34"/>
        <end position="58"/>
    </location>
</feature>
<dbReference type="PATRIC" id="fig|2340.3.peg.1834"/>
<dbReference type="HAMAP" id="MF_00672">
    <property type="entry name" value="UPF0761"/>
    <property type="match status" value="1"/>
</dbReference>
<sequence>MTMNAGKFGAGLLQFLHLLRTGFCEHRGIERAATLTYTTLLSLVPLMTVVLAVLSAFPVAERMSEVVQDFVFNNFVPASGEQVQMYLNRFVSNAARLTGTSFVVLILVAFLMMRNIDLALNAIWETHAKRRPLMQFLTYWALLSLGPILVVSSFAATSYLISLPLLVEADQTLGIGDHMIAVAPVATSALAFTLMYLVIPNRRVPVLDALAGGLLAALLFEVAKRAFAVYVTSFPSYEAIYGALAVIPIFLVWLYLTWIIFLLGAEFTHSLELFRHYGTAENRVRAGLPQLLQLLSIFHCAQQAGGDVVPDKIVQSGTTGIGRLSMEKLIGMLDKAKLITRTERRTWVLQQDLRKLTLYDLMQKTNLPLPATDEAFHDEKIGARVTPLIQTARDGVREALDASLDDLID</sequence>
<dbReference type="PANTHER" id="PTHR30213">
    <property type="entry name" value="INNER MEMBRANE PROTEIN YHJD"/>
    <property type="match status" value="1"/>
</dbReference>
<dbReference type="OrthoDB" id="9808671at2"/>
<evidence type="ECO:0000256" key="4">
    <source>
        <dbReference type="ARBA" id="ARBA00022692"/>
    </source>
</evidence>
<protein>
    <recommendedName>
        <fullName evidence="7">UPF0761 membrane protein JV46_05850</fullName>
    </recommendedName>
</protein>
<keyword evidence="6 7" id="KW-0472">Membrane</keyword>
<proteinExistence type="inferred from homology"/>
<dbReference type="PANTHER" id="PTHR30213:SF0">
    <property type="entry name" value="UPF0761 MEMBRANE PROTEIN YIHY"/>
    <property type="match status" value="1"/>
</dbReference>
<comment type="similarity">
    <text evidence="7">Belongs to the UPF0761 family.</text>
</comment>
<keyword evidence="9" id="KW-1185">Reference proteome</keyword>
<evidence type="ECO:0000313" key="9">
    <source>
        <dbReference type="Proteomes" id="UP000030856"/>
    </source>
</evidence>
<keyword evidence="5 7" id="KW-1133">Transmembrane helix</keyword>
<feature type="transmembrane region" description="Helical" evidence="7">
    <location>
        <begin position="136"/>
        <end position="161"/>
    </location>
</feature>
<dbReference type="STRING" id="2340.JV46_05850"/>
<keyword evidence="4 7" id="KW-0812">Transmembrane</keyword>
<feature type="transmembrane region" description="Helical" evidence="7">
    <location>
        <begin position="99"/>
        <end position="124"/>
    </location>
</feature>